<comment type="caution">
    <text evidence="1">The sequence shown here is derived from an EMBL/GenBank/DDBJ whole genome shotgun (WGS) entry which is preliminary data.</text>
</comment>
<organism evidence="1 2">
    <name type="scientific">Rhizobium loti</name>
    <name type="common">Mesorhizobium loti</name>
    <dbReference type="NCBI Taxonomy" id="381"/>
    <lineage>
        <taxon>Bacteria</taxon>
        <taxon>Pseudomonadati</taxon>
        <taxon>Pseudomonadota</taxon>
        <taxon>Alphaproteobacteria</taxon>
        <taxon>Hyphomicrobiales</taxon>
        <taxon>Phyllobacteriaceae</taxon>
        <taxon>Mesorhizobium</taxon>
    </lineage>
</organism>
<dbReference type="EMBL" id="LYTK01000001">
    <property type="protein sequence ID" value="OBQ72236.1"/>
    <property type="molecule type" value="Genomic_DNA"/>
</dbReference>
<dbReference type="InterPro" id="IPR044922">
    <property type="entry name" value="DUF2063_N_sf"/>
</dbReference>
<dbReference type="RefSeq" id="WP_056562691.1">
    <property type="nucleotide sequence ID" value="NZ_CP033334.1"/>
</dbReference>
<dbReference type="Proteomes" id="UP000093737">
    <property type="component" value="Unassembled WGS sequence"/>
</dbReference>
<accession>A0A6M7U774</accession>
<proteinExistence type="predicted"/>
<evidence type="ECO:0000313" key="2">
    <source>
        <dbReference type="Proteomes" id="UP000093737"/>
    </source>
</evidence>
<evidence type="ECO:0000313" key="1">
    <source>
        <dbReference type="EMBL" id="OBQ72236.1"/>
    </source>
</evidence>
<sequence length="263" mass="28127">MLSLDERLRSFGAALLDPGQLVPPGLVGPDGEPSPKRFAVYRNNVVVGLTEALRAAYPAVVRIVGDEFFDAIAGIFLRRSPPATPVLLEYGAGFPEFLRGFPPAATVPYLSDVACIERSFTEAFHGTDATSLEPAAFNAIPQHVAPLMSFSLHPTLRLVRSTFPALTIWQMNQPGCSPAPVNLDVAEDVMLVRPDADVEIRAMPPGAFEFVSALAEGRCLAEAAKTGFRADERFDLAGNIQDLIAIGALTGWHLPEGTSDVAS</sequence>
<protein>
    <submittedName>
        <fullName evidence="1">DUF2063 domain-containing protein</fullName>
    </submittedName>
</protein>
<dbReference type="Pfam" id="PF09836">
    <property type="entry name" value="DUF2063"/>
    <property type="match status" value="1"/>
</dbReference>
<name>A0A6M7U774_RHILI</name>
<dbReference type="InterPro" id="IPR018640">
    <property type="entry name" value="DUF2063"/>
</dbReference>
<gene>
    <name evidence="1" type="ORF">A8145_05285</name>
</gene>
<dbReference type="Gene3D" id="1.10.150.690">
    <property type="entry name" value="DUF2063"/>
    <property type="match status" value="1"/>
</dbReference>
<reference evidence="1 2" key="1">
    <citation type="submission" date="2016-05" db="EMBL/GenBank/DDBJ databases">
        <authorList>
            <person name="Ramsay J.P."/>
        </authorList>
    </citation>
    <scope>NUCLEOTIDE SEQUENCE [LARGE SCALE GENOMIC DNA]</scope>
    <source>
        <strain evidence="1 2">NZP2042</strain>
    </source>
</reference>
<dbReference type="AlphaFoldDB" id="A0A6M7U774"/>